<evidence type="ECO:0008006" key="4">
    <source>
        <dbReference type="Google" id="ProtNLM"/>
    </source>
</evidence>
<accession>A0A822ZA97</accession>
<gene>
    <name evidence="2" type="ORF">HUJ06_014279</name>
</gene>
<dbReference type="EMBL" id="DUZY01000005">
    <property type="protein sequence ID" value="DAD39956.1"/>
    <property type="molecule type" value="Genomic_DNA"/>
</dbReference>
<proteinExistence type="predicted"/>
<reference evidence="2 3" key="1">
    <citation type="journal article" date="2020" name="Mol. Biol. Evol.">
        <title>Distinct Expression and Methylation Patterns for Genes with Different Fates following a Single Whole-Genome Duplication in Flowering Plants.</title>
        <authorList>
            <person name="Shi T."/>
            <person name="Rahmani R.S."/>
            <person name="Gugger P.F."/>
            <person name="Wang M."/>
            <person name="Li H."/>
            <person name="Zhang Y."/>
            <person name="Li Z."/>
            <person name="Wang Q."/>
            <person name="Van de Peer Y."/>
            <person name="Marchal K."/>
            <person name="Chen J."/>
        </authorList>
    </citation>
    <scope>NUCLEOTIDE SEQUENCE [LARGE SCALE GENOMIC DNA]</scope>
    <source>
        <tissue evidence="2">Leaf</tissue>
    </source>
</reference>
<feature type="transmembrane region" description="Helical" evidence="1">
    <location>
        <begin position="56"/>
        <end position="75"/>
    </location>
</feature>
<evidence type="ECO:0000256" key="1">
    <source>
        <dbReference type="SAM" id="Phobius"/>
    </source>
</evidence>
<name>A0A822ZA97_NELNU</name>
<dbReference type="Proteomes" id="UP000607653">
    <property type="component" value="Unassembled WGS sequence"/>
</dbReference>
<protein>
    <recommendedName>
        <fullName evidence="4">Hexosyltransferase</fullName>
    </recommendedName>
</protein>
<dbReference type="AlphaFoldDB" id="A0A822ZA97"/>
<evidence type="ECO:0000313" key="3">
    <source>
        <dbReference type="Proteomes" id="UP000607653"/>
    </source>
</evidence>
<keyword evidence="1" id="KW-0472">Membrane</keyword>
<keyword evidence="1" id="KW-0812">Transmembrane</keyword>
<sequence>MRGAVGTLPSPVEARHRLSGSIDDTNKRRFQRNKDFKDVEKHFQVSIQDRNRNCKFLSLKLVLVIIIFGTFLTFLHSPAVYNEYQSDSGSRPSFVDRWIWERPVIDPRYVSYVDVNWDQITQTIGRLPDRNGHQTIGLLNFNDSEIDQWKKLIPSAKHAVLHLKYADKNVTWESLYPEWIDEEEESEVPICPSLPEPGVSKTPRLDLIAVKLPCNRSGEWSRDVARLHLQLAAARFAAFAKGYHPVHVLIITDCFPIPNLFTCKDLIVREGNAWLYKPNLSALREKLGLPVGSCELALPLKAKGCRFYWSVIFLMQLRLYIMVIDVNVNHDERVERGHLFLLPTLHVDINGVLDHQVLSPNNHLISLLVK</sequence>
<keyword evidence="3" id="KW-1185">Reference proteome</keyword>
<organism evidence="2 3">
    <name type="scientific">Nelumbo nucifera</name>
    <name type="common">Sacred lotus</name>
    <dbReference type="NCBI Taxonomy" id="4432"/>
    <lineage>
        <taxon>Eukaryota</taxon>
        <taxon>Viridiplantae</taxon>
        <taxon>Streptophyta</taxon>
        <taxon>Embryophyta</taxon>
        <taxon>Tracheophyta</taxon>
        <taxon>Spermatophyta</taxon>
        <taxon>Magnoliopsida</taxon>
        <taxon>Proteales</taxon>
        <taxon>Nelumbonaceae</taxon>
        <taxon>Nelumbo</taxon>
    </lineage>
</organism>
<comment type="caution">
    <text evidence="2">The sequence shown here is derived from an EMBL/GenBank/DDBJ whole genome shotgun (WGS) entry which is preliminary data.</text>
</comment>
<keyword evidence="1" id="KW-1133">Transmembrane helix</keyword>
<evidence type="ECO:0000313" key="2">
    <source>
        <dbReference type="EMBL" id="DAD39956.1"/>
    </source>
</evidence>